<dbReference type="CDD" id="cd12236">
    <property type="entry name" value="RRM_snRNP70"/>
    <property type="match status" value="1"/>
</dbReference>
<dbReference type="GO" id="GO:0071004">
    <property type="term" value="C:U2-type prespliceosome"/>
    <property type="evidence" value="ECO:0007669"/>
    <property type="project" value="TreeGrafter"/>
</dbReference>
<feature type="compositionally biased region" description="Basic and acidic residues" evidence="9">
    <location>
        <begin position="178"/>
        <end position="187"/>
    </location>
</feature>
<dbReference type="FunFam" id="3.30.70.330:FF:001585">
    <property type="entry name" value="U1 small nuclear ribonucleoprotein 70 kDa"/>
    <property type="match status" value="1"/>
</dbReference>
<keyword evidence="4 8" id="KW-0694">RNA-binding</keyword>
<dbReference type="Proteomes" id="UP000017246">
    <property type="component" value="Unassembled WGS sequence"/>
</dbReference>
<evidence type="ECO:0000256" key="2">
    <source>
        <dbReference type="ARBA" id="ARBA00004642"/>
    </source>
</evidence>
<evidence type="ECO:0000313" key="12">
    <source>
        <dbReference type="Proteomes" id="UP000017246"/>
    </source>
</evidence>
<evidence type="ECO:0000313" key="11">
    <source>
        <dbReference type="EMBL" id="CDS42480.1"/>
    </source>
</evidence>
<dbReference type="OrthoDB" id="272703at2759"/>
<accession>A0A068YGP8</accession>
<dbReference type="PANTHER" id="PTHR13952">
    <property type="entry name" value="U1 SMALL NUCLEAR RIBONUCLEOPROTEIN 70 KD"/>
    <property type="match status" value="1"/>
</dbReference>
<dbReference type="PANTHER" id="PTHR13952:SF5">
    <property type="entry name" value="U1 SMALL NUCLEAR RIBONUCLEOPROTEIN 70 KDA"/>
    <property type="match status" value="1"/>
</dbReference>
<dbReference type="GO" id="GO:0005685">
    <property type="term" value="C:U1 snRNP"/>
    <property type="evidence" value="ECO:0007669"/>
    <property type="project" value="TreeGrafter"/>
</dbReference>
<evidence type="ECO:0000256" key="5">
    <source>
        <dbReference type="ARBA" id="ARBA00023242"/>
    </source>
</evidence>
<dbReference type="EMBL" id="LN902842">
    <property type="protein sequence ID" value="CDS42480.1"/>
    <property type="molecule type" value="Genomic_DNA"/>
</dbReference>
<keyword evidence="12" id="KW-1185">Reference proteome</keyword>
<comment type="function">
    <text evidence="7">Component of the spliceosomal U1 snRNP, which is essential for recognition of the pre-mRNA 5' splice-site and the subsequent assembly of the spliceosome. SNRNP70 binds to the loop I region of U1-snRNA.</text>
</comment>
<organism evidence="11 12">
    <name type="scientific">Echinococcus multilocularis</name>
    <name type="common">Fox tapeworm</name>
    <dbReference type="NCBI Taxonomy" id="6211"/>
    <lineage>
        <taxon>Eukaryota</taxon>
        <taxon>Metazoa</taxon>
        <taxon>Spiralia</taxon>
        <taxon>Lophotrochozoa</taxon>
        <taxon>Platyhelminthes</taxon>
        <taxon>Cestoda</taxon>
        <taxon>Eucestoda</taxon>
        <taxon>Cyclophyllidea</taxon>
        <taxon>Taeniidae</taxon>
        <taxon>Echinococcus</taxon>
    </lineage>
</organism>
<dbReference type="eggNOG" id="KOG0113">
    <property type="taxonomic scope" value="Eukaryota"/>
</dbReference>
<evidence type="ECO:0000256" key="9">
    <source>
        <dbReference type="SAM" id="MobiDB-lite"/>
    </source>
</evidence>
<dbReference type="PROSITE" id="PS50102">
    <property type="entry name" value="RRM"/>
    <property type="match status" value="1"/>
</dbReference>
<feature type="domain" description="RRM" evidence="10">
    <location>
        <begin position="101"/>
        <end position="179"/>
    </location>
</feature>
<dbReference type="AlphaFoldDB" id="A0A068YGP8"/>
<feature type="region of interest" description="Disordered" evidence="9">
    <location>
        <begin position="47"/>
        <end position="75"/>
    </location>
</feature>
<dbReference type="GO" id="GO:0030619">
    <property type="term" value="F:U1 snRNA binding"/>
    <property type="evidence" value="ECO:0007669"/>
    <property type="project" value="InterPro"/>
</dbReference>
<proteinExistence type="predicted"/>
<feature type="region of interest" description="Disordered" evidence="9">
    <location>
        <begin position="178"/>
        <end position="291"/>
    </location>
</feature>
<reference evidence="11" key="1">
    <citation type="journal article" date="2013" name="Nature">
        <title>The genomes of four tapeworm species reveal adaptations to parasitism.</title>
        <authorList>
            <person name="Tsai I.J."/>
            <person name="Zarowiecki M."/>
            <person name="Holroyd N."/>
            <person name="Garciarrubio A."/>
            <person name="Sanchez-Flores A."/>
            <person name="Brooks K.L."/>
            <person name="Tracey A."/>
            <person name="Bobes R.J."/>
            <person name="Fragoso G."/>
            <person name="Sciutto E."/>
            <person name="Aslett M."/>
            <person name="Beasley H."/>
            <person name="Bennett H.M."/>
            <person name="Cai J."/>
            <person name="Camicia F."/>
            <person name="Clark R."/>
            <person name="Cucher M."/>
            <person name="De Silva N."/>
            <person name="Day T.A."/>
            <person name="Deplazes P."/>
            <person name="Estrada K."/>
            <person name="Fernandez C."/>
            <person name="Holland P.W."/>
            <person name="Hou J."/>
            <person name="Hu S."/>
            <person name="Huckvale T."/>
            <person name="Hung S.S."/>
            <person name="Kamenetzky L."/>
            <person name="Keane J.A."/>
            <person name="Kiss F."/>
            <person name="Koziol U."/>
            <person name="Lambert O."/>
            <person name="Liu K."/>
            <person name="Luo X."/>
            <person name="Luo Y."/>
            <person name="Macchiaroli N."/>
            <person name="Nichol S."/>
            <person name="Paps J."/>
            <person name="Parkinson J."/>
            <person name="Pouchkina-Stantcheva N."/>
            <person name="Riddiford N."/>
            <person name="Rosenzvit M."/>
            <person name="Salinas G."/>
            <person name="Wasmuth J.D."/>
            <person name="Zamanian M."/>
            <person name="Zheng Y."/>
            <person name="Cai X."/>
            <person name="Soberon X."/>
            <person name="Olson P.D."/>
            <person name="Laclette J.P."/>
            <person name="Brehm K."/>
            <person name="Berriman M."/>
            <person name="Garciarrubio A."/>
            <person name="Bobes R.J."/>
            <person name="Fragoso G."/>
            <person name="Sanchez-Flores A."/>
            <person name="Estrada K."/>
            <person name="Cevallos M.A."/>
            <person name="Morett E."/>
            <person name="Gonzalez V."/>
            <person name="Portillo T."/>
            <person name="Ochoa-Leyva A."/>
            <person name="Jose M.V."/>
            <person name="Sciutto E."/>
            <person name="Landa A."/>
            <person name="Jimenez L."/>
            <person name="Valdes V."/>
            <person name="Carrero J.C."/>
            <person name="Larralde C."/>
            <person name="Morales-Montor J."/>
            <person name="Limon-Lason J."/>
            <person name="Soberon X."/>
            <person name="Laclette J.P."/>
        </authorList>
    </citation>
    <scope>NUCLEOTIDE SEQUENCE [LARGE SCALE GENOMIC DNA]</scope>
</reference>
<keyword evidence="6" id="KW-0687">Ribonucleoprotein</keyword>
<dbReference type="OMA" id="FIEYQHK"/>
<dbReference type="InterPro" id="IPR000504">
    <property type="entry name" value="RRM_dom"/>
</dbReference>
<dbReference type="SMART" id="SM00360">
    <property type="entry name" value="RRM"/>
    <property type="match status" value="1"/>
</dbReference>
<dbReference type="GO" id="GO:0016607">
    <property type="term" value="C:nuclear speck"/>
    <property type="evidence" value="ECO:0007669"/>
    <property type="project" value="UniProtKB-SubCell"/>
</dbReference>
<evidence type="ECO:0000256" key="6">
    <source>
        <dbReference type="ARBA" id="ARBA00023274"/>
    </source>
</evidence>
<dbReference type="STRING" id="6211.A0A068YGP8"/>
<dbReference type="Pfam" id="PF12220">
    <property type="entry name" value="U1snRNP70_N"/>
    <property type="match status" value="1"/>
</dbReference>
<dbReference type="InterPro" id="IPR035979">
    <property type="entry name" value="RBD_domain_sf"/>
</dbReference>
<dbReference type="InterPro" id="IPR012677">
    <property type="entry name" value="Nucleotide-bd_a/b_plait_sf"/>
</dbReference>
<dbReference type="SUPFAM" id="SSF54928">
    <property type="entry name" value="RNA-binding domain, RBD"/>
    <property type="match status" value="1"/>
</dbReference>
<evidence type="ECO:0000259" key="10">
    <source>
        <dbReference type="PROSITE" id="PS50102"/>
    </source>
</evidence>
<gene>
    <name evidence="11" type="ORF">EmuJ_001019100</name>
</gene>
<keyword evidence="5" id="KW-0539">Nucleus</keyword>
<feature type="compositionally biased region" description="Basic and acidic residues" evidence="9">
    <location>
        <begin position="203"/>
        <end position="229"/>
    </location>
</feature>
<dbReference type="Pfam" id="PF00076">
    <property type="entry name" value="RRM_1"/>
    <property type="match status" value="1"/>
</dbReference>
<dbReference type="InterPro" id="IPR034143">
    <property type="entry name" value="snRNP70_RRM"/>
</dbReference>
<comment type="subcellular location">
    <subcellularLocation>
        <location evidence="1">Nucleus speckle</location>
    </subcellularLocation>
    <subcellularLocation>
        <location evidence="2">Nucleus</location>
        <location evidence="2">Nucleoplasm</location>
    </subcellularLocation>
</comment>
<dbReference type="GO" id="GO:0003729">
    <property type="term" value="F:mRNA binding"/>
    <property type="evidence" value="ECO:0007669"/>
    <property type="project" value="TreeGrafter"/>
</dbReference>
<dbReference type="GO" id="GO:0071011">
    <property type="term" value="C:precatalytic spliceosome"/>
    <property type="evidence" value="ECO:0007669"/>
    <property type="project" value="TreeGrafter"/>
</dbReference>
<protein>
    <recommendedName>
        <fullName evidence="3">U1 small nuclear ribonucleoprotein 70 kDa</fullName>
    </recommendedName>
</protein>
<evidence type="ECO:0000256" key="4">
    <source>
        <dbReference type="ARBA" id="ARBA00022884"/>
    </source>
</evidence>
<feature type="compositionally biased region" description="Basic and acidic residues" evidence="9">
    <location>
        <begin position="281"/>
        <end position="291"/>
    </location>
</feature>
<dbReference type="GO" id="GO:0000398">
    <property type="term" value="P:mRNA splicing, via spliceosome"/>
    <property type="evidence" value="ECO:0007669"/>
    <property type="project" value="TreeGrafter"/>
</dbReference>
<reference evidence="11" key="2">
    <citation type="submission" date="2015-11" db="EMBL/GenBank/DDBJ databases">
        <authorList>
            <person name="Zhang Y."/>
            <person name="Guo Z."/>
        </authorList>
    </citation>
    <scope>NUCLEOTIDE SEQUENCE</scope>
</reference>
<dbReference type="InterPro" id="IPR022023">
    <property type="entry name" value="U1snRNP70_N"/>
</dbReference>
<dbReference type="Gene3D" id="3.30.70.330">
    <property type="match status" value="1"/>
</dbReference>
<evidence type="ECO:0000256" key="3">
    <source>
        <dbReference type="ARBA" id="ARBA00016996"/>
    </source>
</evidence>
<sequence>MTQFLPPNLLALFAPRDPIPYVPPIEKHKNHRKLPYTGVAQFLGEFEDPSETPASSRIETREERKARKRKEKQEQANYKLERDLALWNPKKLVSGTTNAYNTLFVARLNYDTSEHKLRREFEVYGPIKKIFMIKDAATGKPRGYAFIEFEHERDMHAANKDANGRKIDGHRILTDIERGRTRPDWRPRRLGKGLGKSRSGPSDSRRDERRRDEDRERDRDRERNRDRDRDRRRRSRSREYRDRRRRSHSRERRRSRDRSREHGRRDRYRRDEMSQYGEYGAEIKAEYNGDY</sequence>
<feature type="compositionally biased region" description="Basic residues" evidence="9">
    <location>
        <begin position="243"/>
        <end position="257"/>
    </location>
</feature>
<feature type="compositionally biased region" description="Basic and acidic residues" evidence="9">
    <location>
        <begin position="258"/>
        <end position="273"/>
    </location>
</feature>
<evidence type="ECO:0000256" key="8">
    <source>
        <dbReference type="PROSITE-ProRule" id="PRU00176"/>
    </source>
</evidence>
<feature type="compositionally biased region" description="Basic and acidic residues" evidence="9">
    <location>
        <begin position="58"/>
        <end position="75"/>
    </location>
</feature>
<dbReference type="InterPro" id="IPR051183">
    <property type="entry name" value="U1_U11-U12_snRNP_70-35kDa"/>
</dbReference>
<evidence type="ECO:0000256" key="1">
    <source>
        <dbReference type="ARBA" id="ARBA00004324"/>
    </source>
</evidence>
<evidence type="ECO:0000256" key="7">
    <source>
        <dbReference type="ARBA" id="ARBA00058765"/>
    </source>
</evidence>
<name>A0A068YGP8_ECHMU</name>